<dbReference type="PROSITE" id="PS51450">
    <property type="entry name" value="LRR"/>
    <property type="match status" value="2"/>
</dbReference>
<keyword evidence="2" id="KW-0433">Leucine-rich repeat</keyword>
<evidence type="ECO:0000259" key="12">
    <source>
        <dbReference type="SMART" id="SM00013"/>
    </source>
</evidence>
<accession>A0A4Z2EX70</accession>
<dbReference type="PROSITE" id="PS51257">
    <property type="entry name" value="PROKAR_LIPOPROTEIN"/>
    <property type="match status" value="1"/>
</dbReference>
<dbReference type="InterPro" id="IPR001611">
    <property type="entry name" value="Leu-rich_rpt"/>
</dbReference>
<dbReference type="SUPFAM" id="SSF52058">
    <property type="entry name" value="L domain-like"/>
    <property type="match status" value="1"/>
</dbReference>
<dbReference type="InterPro" id="IPR003591">
    <property type="entry name" value="Leu-rich_rpt_typical-subtyp"/>
</dbReference>
<reference evidence="13 14" key="1">
    <citation type="submission" date="2019-03" db="EMBL/GenBank/DDBJ databases">
        <title>First draft genome of Liparis tanakae, snailfish: a comprehensive survey of snailfish specific genes.</title>
        <authorList>
            <person name="Kim W."/>
            <person name="Song I."/>
            <person name="Jeong J.-H."/>
            <person name="Kim D."/>
            <person name="Kim S."/>
            <person name="Ryu S."/>
            <person name="Song J.Y."/>
            <person name="Lee S.K."/>
        </authorList>
    </citation>
    <scope>NUCLEOTIDE SEQUENCE [LARGE SCALE GENOMIC DNA]</scope>
    <source>
        <tissue evidence="13">Muscle</tissue>
    </source>
</reference>
<evidence type="ECO:0000256" key="11">
    <source>
        <dbReference type="SAM" id="SignalP"/>
    </source>
</evidence>
<proteinExistence type="inferred from homology"/>
<keyword evidence="14" id="KW-1185">Reference proteome</keyword>
<dbReference type="EMBL" id="SRLO01002249">
    <property type="protein sequence ID" value="TNN33419.1"/>
    <property type="molecule type" value="Genomic_DNA"/>
</dbReference>
<keyword evidence="4 11" id="KW-0732">Signal</keyword>
<protein>
    <recommendedName>
        <fullName evidence="9">Leucine-rich repeat-containing protein 3</fullName>
    </recommendedName>
</protein>
<dbReference type="InterPro" id="IPR000372">
    <property type="entry name" value="LRRNT"/>
</dbReference>
<feature type="signal peptide" evidence="11">
    <location>
        <begin position="1"/>
        <end position="30"/>
    </location>
</feature>
<evidence type="ECO:0000256" key="5">
    <source>
        <dbReference type="ARBA" id="ARBA00022737"/>
    </source>
</evidence>
<evidence type="ECO:0000313" key="13">
    <source>
        <dbReference type="EMBL" id="TNN33419.1"/>
    </source>
</evidence>
<organism evidence="13 14">
    <name type="scientific">Liparis tanakae</name>
    <name type="common">Tanaka's snailfish</name>
    <dbReference type="NCBI Taxonomy" id="230148"/>
    <lineage>
        <taxon>Eukaryota</taxon>
        <taxon>Metazoa</taxon>
        <taxon>Chordata</taxon>
        <taxon>Craniata</taxon>
        <taxon>Vertebrata</taxon>
        <taxon>Euteleostomi</taxon>
        <taxon>Actinopterygii</taxon>
        <taxon>Neopterygii</taxon>
        <taxon>Teleostei</taxon>
        <taxon>Neoteleostei</taxon>
        <taxon>Acanthomorphata</taxon>
        <taxon>Eupercaria</taxon>
        <taxon>Perciformes</taxon>
        <taxon>Cottioidei</taxon>
        <taxon>Cottales</taxon>
        <taxon>Liparidae</taxon>
        <taxon>Liparis</taxon>
    </lineage>
</organism>
<dbReference type="PRINTS" id="PR00019">
    <property type="entry name" value="LEURICHRPT"/>
</dbReference>
<keyword evidence="6 10" id="KW-1133">Transmembrane helix</keyword>
<keyword evidence="7 10" id="KW-0472">Membrane</keyword>
<evidence type="ECO:0000256" key="7">
    <source>
        <dbReference type="ARBA" id="ARBA00023136"/>
    </source>
</evidence>
<comment type="caution">
    <text evidence="13">The sequence shown here is derived from an EMBL/GenBank/DDBJ whole genome shotgun (WGS) entry which is preliminary data.</text>
</comment>
<keyword evidence="5" id="KW-0677">Repeat</keyword>
<dbReference type="Proteomes" id="UP000314294">
    <property type="component" value="Unassembled WGS sequence"/>
</dbReference>
<feature type="chain" id="PRO_5021343163" description="Leucine-rich repeat-containing protein 3" evidence="11">
    <location>
        <begin position="31"/>
        <end position="258"/>
    </location>
</feature>
<dbReference type="InterPro" id="IPR032675">
    <property type="entry name" value="LRR_dom_sf"/>
</dbReference>
<dbReference type="SMART" id="SM00013">
    <property type="entry name" value="LRRNT"/>
    <property type="match status" value="1"/>
</dbReference>
<dbReference type="SMART" id="SM00369">
    <property type="entry name" value="LRR_TYP"/>
    <property type="match status" value="3"/>
</dbReference>
<evidence type="ECO:0000256" key="1">
    <source>
        <dbReference type="ARBA" id="ARBA00004167"/>
    </source>
</evidence>
<keyword evidence="3 10" id="KW-0812">Transmembrane</keyword>
<sequence>MGGSSPRGRSAPPPCGALLWALWLLALAASACPAGCRCAARSGVLVQCAARGLRRVPPDLPADAVVLLLSSNRITSIARESFAALGRLRELDLSHNAIESVEAGAFGGLAGSLRLLDLSHNRLGAVPQDAFARLSARVRLAHNPWHCGCSLQEALSGLRLDADTADDVRCATAAREEHAGGAVVRLLDSGANFCNFHHKTTDVAMFVVLFCWFSSVAAYVGFYIRRNQEDARRHVEYLKSLPSSAHIGKGEDTASSVF</sequence>
<dbReference type="Pfam" id="PF13855">
    <property type="entry name" value="LRR_8"/>
    <property type="match status" value="1"/>
</dbReference>
<feature type="domain" description="LRRNT" evidence="12">
    <location>
        <begin position="31"/>
        <end position="66"/>
    </location>
</feature>
<name>A0A4Z2EX70_9TELE</name>
<evidence type="ECO:0000256" key="8">
    <source>
        <dbReference type="ARBA" id="ARBA00049658"/>
    </source>
</evidence>
<dbReference type="Gene3D" id="3.80.10.10">
    <property type="entry name" value="Ribonuclease Inhibitor"/>
    <property type="match status" value="1"/>
</dbReference>
<evidence type="ECO:0000256" key="9">
    <source>
        <dbReference type="ARBA" id="ARBA00049749"/>
    </source>
</evidence>
<dbReference type="PANTHER" id="PTHR24369">
    <property type="entry name" value="ANTIGEN BSP, PUTATIVE-RELATED"/>
    <property type="match status" value="1"/>
</dbReference>
<comment type="subcellular location">
    <subcellularLocation>
        <location evidence="1">Membrane</location>
        <topology evidence="1">Single-pass membrane protein</topology>
    </subcellularLocation>
</comment>
<dbReference type="FunFam" id="3.80.10.10:FF:000069">
    <property type="entry name" value="leucine-rich repeat-containing protein 3B"/>
    <property type="match status" value="1"/>
</dbReference>
<evidence type="ECO:0000256" key="6">
    <source>
        <dbReference type="ARBA" id="ARBA00022989"/>
    </source>
</evidence>
<evidence type="ECO:0000256" key="10">
    <source>
        <dbReference type="SAM" id="Phobius"/>
    </source>
</evidence>
<gene>
    <name evidence="13" type="primary">lrrc3_0</name>
    <name evidence="13" type="ORF">EYF80_056420</name>
</gene>
<dbReference type="InterPro" id="IPR050541">
    <property type="entry name" value="LRR_TM_domain-containing"/>
</dbReference>
<dbReference type="PANTHER" id="PTHR24369:SF170">
    <property type="entry name" value="LEUCINE-RICH REPEAT-CONTAINING PROTEIN 3"/>
    <property type="match status" value="1"/>
</dbReference>
<evidence type="ECO:0000313" key="14">
    <source>
        <dbReference type="Proteomes" id="UP000314294"/>
    </source>
</evidence>
<evidence type="ECO:0000256" key="4">
    <source>
        <dbReference type="ARBA" id="ARBA00022729"/>
    </source>
</evidence>
<evidence type="ECO:0000256" key="3">
    <source>
        <dbReference type="ARBA" id="ARBA00022692"/>
    </source>
</evidence>
<dbReference type="AlphaFoldDB" id="A0A4Z2EX70"/>
<comment type="similarity">
    <text evidence="8">Belongs to the LRRC3 family.</text>
</comment>
<dbReference type="GO" id="GO:0005886">
    <property type="term" value="C:plasma membrane"/>
    <property type="evidence" value="ECO:0007669"/>
    <property type="project" value="TreeGrafter"/>
</dbReference>
<feature type="transmembrane region" description="Helical" evidence="10">
    <location>
        <begin position="203"/>
        <end position="224"/>
    </location>
</feature>
<dbReference type="OrthoDB" id="6343311at2759"/>
<evidence type="ECO:0000256" key="2">
    <source>
        <dbReference type="ARBA" id="ARBA00022614"/>
    </source>
</evidence>